<comment type="caution">
    <text evidence="2">The sequence shown here is derived from an EMBL/GenBank/DDBJ whole genome shotgun (WGS) entry which is preliminary data.</text>
</comment>
<evidence type="ECO:0000313" key="2">
    <source>
        <dbReference type="EMBL" id="GJD95045.1"/>
    </source>
</evidence>
<accession>A0ABQ4RW37</accession>
<sequence>MDGLRRPAFHPTSDPRGTSAANRLRDLARWKYDWIGACHLNGRHPPRHGAF</sequence>
<protein>
    <submittedName>
        <fullName evidence="2">Uncharacterized protein</fullName>
    </submittedName>
</protein>
<organism evidence="2 3">
    <name type="scientific">Methylobacterium iners</name>
    <dbReference type="NCBI Taxonomy" id="418707"/>
    <lineage>
        <taxon>Bacteria</taxon>
        <taxon>Pseudomonadati</taxon>
        <taxon>Pseudomonadota</taxon>
        <taxon>Alphaproteobacteria</taxon>
        <taxon>Hyphomicrobiales</taxon>
        <taxon>Methylobacteriaceae</taxon>
        <taxon>Methylobacterium</taxon>
    </lineage>
</organism>
<dbReference type="EMBL" id="BPQP01000032">
    <property type="protein sequence ID" value="GJD95045.1"/>
    <property type="molecule type" value="Genomic_DNA"/>
</dbReference>
<name>A0ABQ4RW37_9HYPH</name>
<gene>
    <name evidence="2" type="ORF">OCOJLMKI_2254</name>
</gene>
<dbReference type="RefSeq" id="WP_238244191.1">
    <property type="nucleotide sequence ID" value="NZ_BPQP01000032.1"/>
</dbReference>
<reference evidence="2" key="2">
    <citation type="submission" date="2021-08" db="EMBL/GenBank/DDBJ databases">
        <authorList>
            <person name="Tani A."/>
            <person name="Ola A."/>
            <person name="Ogura Y."/>
            <person name="Katsura K."/>
            <person name="Hayashi T."/>
        </authorList>
    </citation>
    <scope>NUCLEOTIDE SEQUENCE</scope>
    <source>
        <strain evidence="2">DSM 19015</strain>
    </source>
</reference>
<proteinExistence type="predicted"/>
<reference evidence="2" key="1">
    <citation type="journal article" date="2021" name="Front. Microbiol.">
        <title>Comprehensive Comparative Genomics and Phenotyping of Methylobacterium Species.</title>
        <authorList>
            <person name="Alessa O."/>
            <person name="Ogura Y."/>
            <person name="Fujitani Y."/>
            <person name="Takami H."/>
            <person name="Hayashi T."/>
            <person name="Sahin N."/>
            <person name="Tani A."/>
        </authorList>
    </citation>
    <scope>NUCLEOTIDE SEQUENCE</scope>
    <source>
        <strain evidence="2">DSM 19015</strain>
    </source>
</reference>
<feature type="region of interest" description="Disordered" evidence="1">
    <location>
        <begin position="1"/>
        <end position="20"/>
    </location>
</feature>
<keyword evidence="3" id="KW-1185">Reference proteome</keyword>
<evidence type="ECO:0000256" key="1">
    <source>
        <dbReference type="SAM" id="MobiDB-lite"/>
    </source>
</evidence>
<evidence type="ECO:0000313" key="3">
    <source>
        <dbReference type="Proteomes" id="UP001055125"/>
    </source>
</evidence>
<dbReference type="Proteomes" id="UP001055125">
    <property type="component" value="Unassembled WGS sequence"/>
</dbReference>